<gene>
    <name evidence="1" type="ORF">AALT52_03005</name>
</gene>
<proteinExistence type="predicted"/>
<dbReference type="Gene3D" id="3.60.15.10">
    <property type="entry name" value="Ribonuclease Z/Hydroxyacylglutathione hydrolase-like"/>
    <property type="match status" value="1"/>
</dbReference>
<evidence type="ECO:0008006" key="3">
    <source>
        <dbReference type="Google" id="ProtNLM"/>
    </source>
</evidence>
<comment type="caution">
    <text evidence="1">The sequence shown here is derived from an EMBL/GenBank/DDBJ whole genome shotgun (WGS) entry which is preliminary data.</text>
</comment>
<evidence type="ECO:0000313" key="1">
    <source>
        <dbReference type="EMBL" id="MEY8661865.1"/>
    </source>
</evidence>
<dbReference type="Proteomes" id="UP001565236">
    <property type="component" value="Unassembled WGS sequence"/>
</dbReference>
<dbReference type="InterPro" id="IPR036866">
    <property type="entry name" value="RibonucZ/Hydroxyglut_hydro"/>
</dbReference>
<name>A0ABV4DN07_9LACO</name>
<evidence type="ECO:0000313" key="2">
    <source>
        <dbReference type="Proteomes" id="UP001565236"/>
    </source>
</evidence>
<accession>A0ABV4DN07</accession>
<protein>
    <recommendedName>
        <fullName evidence="3">DUF4340 domain-containing protein</fullName>
    </recommendedName>
</protein>
<dbReference type="RefSeq" id="WP_369941033.1">
    <property type="nucleotide sequence ID" value="NZ_JBCLUF010000007.1"/>
</dbReference>
<keyword evidence="2" id="KW-1185">Reference proteome</keyword>
<reference evidence="1 2" key="1">
    <citation type="submission" date="2024-03" db="EMBL/GenBank/DDBJ databases">
        <title>Mouse gut bacterial collection (mGBC) of GemPharmatech.</title>
        <authorList>
            <person name="He Y."/>
            <person name="Dong L."/>
            <person name="Wu D."/>
            <person name="Gao X."/>
            <person name="Lin Z."/>
        </authorList>
    </citation>
    <scope>NUCLEOTIDE SEQUENCE [LARGE SCALE GENOMIC DNA]</scope>
    <source>
        <strain evidence="1 2">15-30</strain>
    </source>
</reference>
<organism evidence="1 2">
    <name type="scientific">Ligilactobacillus faecis</name>
    <dbReference type="NCBI Taxonomy" id="762833"/>
    <lineage>
        <taxon>Bacteria</taxon>
        <taxon>Bacillati</taxon>
        <taxon>Bacillota</taxon>
        <taxon>Bacilli</taxon>
        <taxon>Lactobacillales</taxon>
        <taxon>Lactobacillaceae</taxon>
        <taxon>Ligilactobacillus</taxon>
    </lineage>
</organism>
<sequence length="311" mass="35272">MEPIIDPQTKNVTFKLADDQTLWLDPPRNATLKAKDIVLFTHLSTDMLELLNQPQTSLLYLPQELLKLLQKLVWQKRITPLVLDKLKCYPYHYSVSLTTELSVTAFPSDDGFLGATSLLLKTKTSTLGYSGRFITQGPHKNRIKKWKKAFQQADIDLFLLDSRALQIKKPFNSSAKNLTRFFKQLPETSLPAFKLSPFAPEKTLFYLANTAKNGRTLLLDREDTKLLHALDPFTEFPEISQETLTAALAEPTHYALQKTGPAQGENVFNASESFELDEINADQTVSELKEFVHVIAPQKTLIYGPNELEFN</sequence>
<dbReference type="EMBL" id="JBCLUF010000007">
    <property type="protein sequence ID" value="MEY8661865.1"/>
    <property type="molecule type" value="Genomic_DNA"/>
</dbReference>